<dbReference type="GO" id="GO:0004222">
    <property type="term" value="F:metalloendopeptidase activity"/>
    <property type="evidence" value="ECO:0007669"/>
    <property type="project" value="TreeGrafter"/>
</dbReference>
<dbReference type="Gene3D" id="1.10.101.10">
    <property type="entry name" value="PGBD-like superfamily/PGBD"/>
    <property type="match status" value="1"/>
</dbReference>
<evidence type="ECO:0000313" key="9">
    <source>
        <dbReference type="Proteomes" id="UP001142489"/>
    </source>
</evidence>
<protein>
    <recommendedName>
        <fullName evidence="7">Peptidoglycan binding-like domain-containing protein</fullName>
    </recommendedName>
</protein>
<feature type="chain" id="PRO_5040501176" description="Peptidoglycan binding-like domain-containing protein" evidence="6">
    <location>
        <begin position="19"/>
        <end position="97"/>
    </location>
</feature>
<feature type="domain" description="Peptidoglycan binding-like" evidence="7">
    <location>
        <begin position="53"/>
        <end position="82"/>
    </location>
</feature>
<evidence type="ECO:0000259" key="7">
    <source>
        <dbReference type="Pfam" id="PF01471"/>
    </source>
</evidence>
<feature type="signal peptide" evidence="6">
    <location>
        <begin position="1"/>
        <end position="18"/>
    </location>
</feature>
<proteinExistence type="predicted"/>
<comment type="caution">
    <text evidence="8">The sequence shown here is derived from an EMBL/GenBank/DDBJ whole genome shotgun (WGS) entry which is preliminary data.</text>
</comment>
<dbReference type="Pfam" id="PF01471">
    <property type="entry name" value="PG_binding_1"/>
    <property type="match status" value="1"/>
</dbReference>
<evidence type="ECO:0000256" key="5">
    <source>
        <dbReference type="ARBA" id="ARBA00023157"/>
    </source>
</evidence>
<evidence type="ECO:0000313" key="8">
    <source>
        <dbReference type="EMBL" id="KAJ7320126.1"/>
    </source>
</evidence>
<keyword evidence="6" id="KW-0732">Signal</keyword>
<dbReference type="Proteomes" id="UP001142489">
    <property type="component" value="Unassembled WGS sequence"/>
</dbReference>
<reference evidence="8" key="1">
    <citation type="journal article" date="2023" name="DNA Res.">
        <title>Chromosome-level genome assembly of Phrynocephalus forsythii using third-generation DNA sequencing and Hi-C analysis.</title>
        <authorList>
            <person name="Qi Y."/>
            <person name="Zhao W."/>
            <person name="Zhao Y."/>
            <person name="Niu C."/>
            <person name="Cao S."/>
            <person name="Zhang Y."/>
        </authorList>
    </citation>
    <scope>NUCLEOTIDE SEQUENCE</scope>
    <source>
        <tissue evidence="8">Muscle</tissue>
    </source>
</reference>
<dbReference type="GO" id="GO:0030198">
    <property type="term" value="P:extracellular matrix organization"/>
    <property type="evidence" value="ECO:0007669"/>
    <property type="project" value="TreeGrafter"/>
</dbReference>
<evidence type="ECO:0000256" key="2">
    <source>
        <dbReference type="ARBA" id="ARBA00022525"/>
    </source>
</evidence>
<dbReference type="EMBL" id="JAPFRF010000010">
    <property type="protein sequence ID" value="KAJ7320126.1"/>
    <property type="molecule type" value="Genomic_DNA"/>
</dbReference>
<dbReference type="OrthoDB" id="406838at2759"/>
<dbReference type="GO" id="GO:0005615">
    <property type="term" value="C:extracellular space"/>
    <property type="evidence" value="ECO:0007669"/>
    <property type="project" value="TreeGrafter"/>
</dbReference>
<comment type="subcellular location">
    <subcellularLocation>
        <location evidence="1">Secreted</location>
    </subcellularLocation>
</comment>
<dbReference type="GO" id="GO:0030574">
    <property type="term" value="P:collagen catabolic process"/>
    <property type="evidence" value="ECO:0007669"/>
    <property type="project" value="UniProtKB-KW"/>
</dbReference>
<dbReference type="PANTHER" id="PTHR10201">
    <property type="entry name" value="MATRIX METALLOPROTEINASE"/>
    <property type="match status" value="1"/>
</dbReference>
<evidence type="ECO:0000256" key="1">
    <source>
        <dbReference type="ARBA" id="ARBA00004613"/>
    </source>
</evidence>
<keyword evidence="2" id="KW-0964">Secreted</keyword>
<gene>
    <name evidence="8" type="ORF">JRQ81_019637</name>
</gene>
<organism evidence="8 9">
    <name type="scientific">Phrynocephalus forsythii</name>
    <dbReference type="NCBI Taxonomy" id="171643"/>
    <lineage>
        <taxon>Eukaryota</taxon>
        <taxon>Metazoa</taxon>
        <taxon>Chordata</taxon>
        <taxon>Craniata</taxon>
        <taxon>Vertebrata</taxon>
        <taxon>Euteleostomi</taxon>
        <taxon>Lepidosauria</taxon>
        <taxon>Squamata</taxon>
        <taxon>Bifurcata</taxon>
        <taxon>Unidentata</taxon>
        <taxon>Episquamata</taxon>
        <taxon>Toxicofera</taxon>
        <taxon>Iguania</taxon>
        <taxon>Acrodonta</taxon>
        <taxon>Agamidae</taxon>
        <taxon>Agaminae</taxon>
        <taxon>Phrynocephalus</taxon>
    </lineage>
</organism>
<keyword evidence="3" id="KW-0645">Protease</keyword>
<dbReference type="InterPro" id="IPR036366">
    <property type="entry name" value="PGBDSf"/>
</dbReference>
<keyword evidence="5" id="KW-1015">Disulfide bond</keyword>
<keyword evidence="9" id="KW-1185">Reference proteome</keyword>
<sequence>MMNCLLICTTLFLPYIFAIPIPSNPEERSIGNQKFLEVYLDKFFPSHHKTTTRSLEERLRDMQKFFHLTVTGRMDRQTRDLMNQPRCGFLIHQHLEL</sequence>
<evidence type="ECO:0000256" key="4">
    <source>
        <dbReference type="ARBA" id="ARBA00023105"/>
    </source>
</evidence>
<dbReference type="AlphaFoldDB" id="A0A9Q0XM93"/>
<keyword evidence="3" id="KW-0482">Metalloprotease</keyword>
<dbReference type="SUPFAM" id="SSF47090">
    <property type="entry name" value="PGBD-like"/>
    <property type="match status" value="1"/>
</dbReference>
<keyword evidence="4" id="KW-0177">Collagen degradation</keyword>
<keyword evidence="3" id="KW-0378">Hydrolase</keyword>
<name>A0A9Q0XM93_9SAUR</name>
<dbReference type="InterPro" id="IPR002477">
    <property type="entry name" value="Peptidoglycan-bd-like"/>
</dbReference>
<dbReference type="InterPro" id="IPR036365">
    <property type="entry name" value="PGBD-like_sf"/>
</dbReference>
<dbReference type="PANTHER" id="PTHR10201:SF165">
    <property type="entry name" value="COLLAGENASE 3"/>
    <property type="match status" value="1"/>
</dbReference>
<evidence type="ECO:0000256" key="3">
    <source>
        <dbReference type="ARBA" id="ARBA00023049"/>
    </source>
</evidence>
<accession>A0A9Q0XM93</accession>
<evidence type="ECO:0000256" key="6">
    <source>
        <dbReference type="SAM" id="SignalP"/>
    </source>
</evidence>